<name>A0A454CAB8_METHO</name>
<organism evidence="8 9">
    <name type="scientific">Metamycoplasma hominis</name>
    <name type="common">Mycoplasma hominis</name>
    <dbReference type="NCBI Taxonomy" id="2098"/>
    <lineage>
        <taxon>Bacteria</taxon>
        <taxon>Bacillati</taxon>
        <taxon>Mycoplasmatota</taxon>
        <taxon>Mycoplasmoidales</taxon>
        <taxon>Metamycoplasmataceae</taxon>
        <taxon>Metamycoplasma</taxon>
    </lineage>
</organism>
<feature type="transmembrane region" description="Helical" evidence="7">
    <location>
        <begin position="25"/>
        <end position="48"/>
    </location>
</feature>
<evidence type="ECO:0000256" key="5">
    <source>
        <dbReference type="ARBA" id="ARBA00022989"/>
    </source>
</evidence>
<feature type="transmembrane region" description="Helical" evidence="7">
    <location>
        <begin position="207"/>
        <end position="229"/>
    </location>
</feature>
<dbReference type="InterPro" id="IPR002528">
    <property type="entry name" value="MATE_fam"/>
</dbReference>
<dbReference type="GO" id="GO:0015297">
    <property type="term" value="F:antiporter activity"/>
    <property type="evidence" value="ECO:0007669"/>
    <property type="project" value="InterPro"/>
</dbReference>
<reference evidence="8 9" key="2">
    <citation type="submission" date="2018-10" db="EMBL/GenBank/DDBJ databases">
        <title>Detection and isolation of Mycoplasma hominis as a predominant microorganism from pelvic cavity of patient with salpingitis and tubo-ovarian abscess.</title>
        <authorList>
            <person name="Guschin A.E."/>
            <person name="Khayrullina G.A."/>
            <person name="Rakovskaya I.V."/>
            <person name="Shelenkov A.A."/>
            <person name="Shagin D.A."/>
        </authorList>
    </citation>
    <scope>NUCLEOTIDE SEQUENCE [LARGE SCALE GENOMIC DNA]</scope>
    <source>
        <strain evidence="9">TOA</strain>
    </source>
</reference>
<protein>
    <submittedName>
        <fullName evidence="8">MATE family efflux transporter</fullName>
    </submittedName>
</protein>
<keyword evidence="2" id="KW-0813">Transport</keyword>
<evidence type="ECO:0000256" key="6">
    <source>
        <dbReference type="ARBA" id="ARBA00023136"/>
    </source>
</evidence>
<feature type="transmembrane region" description="Helical" evidence="7">
    <location>
        <begin position="68"/>
        <end position="88"/>
    </location>
</feature>
<proteinExistence type="predicted"/>
<feature type="transmembrane region" description="Helical" evidence="7">
    <location>
        <begin position="146"/>
        <end position="166"/>
    </location>
</feature>
<feature type="transmembrane region" description="Helical" evidence="7">
    <location>
        <begin position="350"/>
        <end position="371"/>
    </location>
</feature>
<keyword evidence="5 7" id="KW-1133">Transmembrane helix</keyword>
<gene>
    <name evidence="8" type="ORF">KN71_003175</name>
</gene>
<sequence>MKNKLIEKKGKFSIKKFFPQSKFDWKIYIIKTLPIIIGEIIFNLNGLLDNFMVSHIDGGIDALAYANTYTGIIYTIFFSIQAIGAMFVGQYYGRKDFDKVKQIMNLRIWMNLIITLSFAIPAWTLAKQMVHLIGGQGIKPQAELASTYYLMFIAINWVLTSFNFNTNMLLNETGHSKYAFVSACLTMLTNASINSICLYGFHKPAYYAAFGSIIAATVCFTSDSLFTYYKERKIFINVFKMFHITKPIAKQLLKRIPAMLIAIAGMLTLPTRMIIWSHAYPDNLSGGSGIGEKWMGINAVTILGLVESLSSVASAITSVCASNVSFFVATRLGESDFEGADKHAHSLRGFHALAGCCMSLLMIAVVFGIAYSPATTKGVGIGVSQRFYDAQRKDYIIEILNKSDILKNSDLLNSLGNDFTFTKGQNLAYDQWVASAVLATSKEFKETFLLCSATFIFFNPIWCWFYTSAALPAAGGRNIIGSITILATQWASFIWLIIITYGIVIPLHKTYTGYSDLSIPLELAYFMLFAFDFIRWLMFEIVALKTDWKRNITNEIEKQDPNFPSNIAEAKATHDIVHKQ</sequence>
<dbReference type="InterPro" id="IPR052031">
    <property type="entry name" value="Membrane_Transporter-Flippase"/>
</dbReference>
<feature type="transmembrane region" description="Helical" evidence="7">
    <location>
        <begin position="256"/>
        <end position="276"/>
    </location>
</feature>
<dbReference type="GO" id="GO:0042910">
    <property type="term" value="F:xenobiotic transmembrane transporter activity"/>
    <property type="evidence" value="ECO:0007669"/>
    <property type="project" value="InterPro"/>
</dbReference>
<keyword evidence="3" id="KW-1003">Cell membrane</keyword>
<evidence type="ECO:0000256" key="2">
    <source>
        <dbReference type="ARBA" id="ARBA00022448"/>
    </source>
</evidence>
<evidence type="ECO:0000256" key="4">
    <source>
        <dbReference type="ARBA" id="ARBA00022692"/>
    </source>
</evidence>
<accession>A0A454CAB8</accession>
<dbReference type="GO" id="GO:0005886">
    <property type="term" value="C:plasma membrane"/>
    <property type="evidence" value="ECO:0007669"/>
    <property type="project" value="UniProtKB-SubCell"/>
</dbReference>
<dbReference type="PANTHER" id="PTHR43549:SF2">
    <property type="entry name" value="MULTIDRUG RESISTANCE PROTEIN NORM-RELATED"/>
    <property type="match status" value="1"/>
</dbReference>
<feature type="transmembrane region" description="Helical" evidence="7">
    <location>
        <begin position="523"/>
        <end position="544"/>
    </location>
</feature>
<dbReference type="OrthoDB" id="393879at2"/>
<dbReference type="EMBL" id="CP033021">
    <property type="protein sequence ID" value="AYN65670.1"/>
    <property type="molecule type" value="Genomic_DNA"/>
</dbReference>
<feature type="transmembrane region" description="Helical" evidence="7">
    <location>
        <begin position="447"/>
        <end position="467"/>
    </location>
</feature>
<feature type="transmembrane region" description="Helical" evidence="7">
    <location>
        <begin position="178"/>
        <end position="201"/>
    </location>
</feature>
<evidence type="ECO:0000256" key="1">
    <source>
        <dbReference type="ARBA" id="ARBA00004651"/>
    </source>
</evidence>
<keyword evidence="6 7" id="KW-0472">Membrane</keyword>
<feature type="transmembrane region" description="Helical" evidence="7">
    <location>
        <begin position="479"/>
        <end position="503"/>
    </location>
</feature>
<evidence type="ECO:0000313" key="8">
    <source>
        <dbReference type="EMBL" id="AYN65670.1"/>
    </source>
</evidence>
<dbReference type="Proteomes" id="UP000029712">
    <property type="component" value="Chromosome"/>
</dbReference>
<reference evidence="8 9" key="1">
    <citation type="submission" date="2014-08" db="EMBL/GenBank/DDBJ databases">
        <authorList>
            <person name="Kuleshov K."/>
            <person name="Dedkov V."/>
            <person name="Markelov M."/>
            <person name="Pimkina E."/>
        </authorList>
    </citation>
    <scope>NUCLEOTIDE SEQUENCE [LARGE SCALE GENOMIC DNA]</scope>
    <source>
        <strain evidence="9">TOA</strain>
    </source>
</reference>
<dbReference type="PANTHER" id="PTHR43549">
    <property type="entry name" value="MULTIDRUG RESISTANCE PROTEIN YPNP-RELATED"/>
    <property type="match status" value="1"/>
</dbReference>
<keyword evidence="4 7" id="KW-0812">Transmembrane</keyword>
<evidence type="ECO:0000256" key="7">
    <source>
        <dbReference type="SAM" id="Phobius"/>
    </source>
</evidence>
<dbReference type="RefSeq" id="WP_036438583.1">
    <property type="nucleotide sequence ID" value="NZ_CP033021.1"/>
</dbReference>
<dbReference type="Pfam" id="PF01554">
    <property type="entry name" value="MatE"/>
    <property type="match status" value="1"/>
</dbReference>
<evidence type="ECO:0000256" key="3">
    <source>
        <dbReference type="ARBA" id="ARBA00022475"/>
    </source>
</evidence>
<feature type="transmembrane region" description="Helical" evidence="7">
    <location>
        <begin position="108"/>
        <end position="126"/>
    </location>
</feature>
<evidence type="ECO:0000313" key="9">
    <source>
        <dbReference type="Proteomes" id="UP000029712"/>
    </source>
</evidence>
<dbReference type="AlphaFoldDB" id="A0A454CAB8"/>
<comment type="subcellular location">
    <subcellularLocation>
        <location evidence="1">Cell membrane</location>
        <topology evidence="1">Multi-pass membrane protein</topology>
    </subcellularLocation>
</comment>